<keyword evidence="2" id="KW-1133">Transmembrane helix</keyword>
<dbReference type="Proteomes" id="UP000499080">
    <property type="component" value="Unassembled WGS sequence"/>
</dbReference>
<comment type="caution">
    <text evidence="3">The sequence shown here is derived from an EMBL/GenBank/DDBJ whole genome shotgun (WGS) entry which is preliminary data.</text>
</comment>
<accession>A0A4Y2PMY1</accession>
<keyword evidence="2" id="KW-0472">Membrane</keyword>
<keyword evidence="4" id="KW-1185">Reference proteome</keyword>
<dbReference type="InterPro" id="IPR036719">
    <property type="entry name" value="Neuro-gated_channel_TM_sf"/>
</dbReference>
<dbReference type="GO" id="GO:0006811">
    <property type="term" value="P:monoatomic ion transport"/>
    <property type="evidence" value="ECO:0007669"/>
    <property type="project" value="InterPro"/>
</dbReference>
<dbReference type="SUPFAM" id="SSF90112">
    <property type="entry name" value="Neurotransmitter-gated ion-channel transmembrane pore"/>
    <property type="match status" value="1"/>
</dbReference>
<dbReference type="OrthoDB" id="5975154at2759"/>
<organism evidence="3 4">
    <name type="scientific">Araneus ventricosus</name>
    <name type="common">Orbweaver spider</name>
    <name type="synonym">Epeira ventricosa</name>
    <dbReference type="NCBI Taxonomy" id="182803"/>
    <lineage>
        <taxon>Eukaryota</taxon>
        <taxon>Metazoa</taxon>
        <taxon>Ecdysozoa</taxon>
        <taxon>Arthropoda</taxon>
        <taxon>Chelicerata</taxon>
        <taxon>Arachnida</taxon>
        <taxon>Araneae</taxon>
        <taxon>Araneomorphae</taxon>
        <taxon>Entelegynae</taxon>
        <taxon>Araneoidea</taxon>
        <taxon>Araneidae</taxon>
        <taxon>Araneus</taxon>
    </lineage>
</organism>
<evidence type="ECO:0008006" key="5">
    <source>
        <dbReference type="Google" id="ProtNLM"/>
    </source>
</evidence>
<gene>
    <name evidence="3" type="ORF">AVEN_204639_1</name>
</gene>
<evidence type="ECO:0000256" key="1">
    <source>
        <dbReference type="SAM" id="MobiDB-lite"/>
    </source>
</evidence>
<feature type="compositionally biased region" description="Gly residues" evidence="1">
    <location>
        <begin position="43"/>
        <end position="53"/>
    </location>
</feature>
<protein>
    <recommendedName>
        <fullName evidence="5">Neurotransmitter-gated ion-channel transmembrane domain-containing protein</fullName>
    </recommendedName>
</protein>
<dbReference type="AlphaFoldDB" id="A0A4Y2PMY1"/>
<sequence length="136" mass="14866">MIVPFQEGDDDEKKKGKRKTASGGGPPIERYSSSPQLLRRRSGTGGGGGGGGADTMRGSAGGERSSEEFERRFLRVLDRVHETLERNEARDMENEGREAAREEWRKVAQVTDRLLLVLFSTGSLLAAALLFAFAPL</sequence>
<reference evidence="3 4" key="1">
    <citation type="journal article" date="2019" name="Sci. Rep.">
        <title>Orb-weaving spider Araneus ventricosus genome elucidates the spidroin gene catalogue.</title>
        <authorList>
            <person name="Kono N."/>
            <person name="Nakamura H."/>
            <person name="Ohtoshi R."/>
            <person name="Moran D.A.P."/>
            <person name="Shinohara A."/>
            <person name="Yoshida Y."/>
            <person name="Fujiwara M."/>
            <person name="Mori M."/>
            <person name="Tomita M."/>
            <person name="Arakawa K."/>
        </authorList>
    </citation>
    <scope>NUCLEOTIDE SEQUENCE [LARGE SCALE GENOMIC DNA]</scope>
</reference>
<proteinExistence type="predicted"/>
<evidence type="ECO:0000313" key="3">
    <source>
        <dbReference type="EMBL" id="GBN51597.1"/>
    </source>
</evidence>
<dbReference type="GO" id="GO:0016020">
    <property type="term" value="C:membrane"/>
    <property type="evidence" value="ECO:0007669"/>
    <property type="project" value="InterPro"/>
</dbReference>
<name>A0A4Y2PMY1_ARAVE</name>
<dbReference type="EMBL" id="BGPR01011487">
    <property type="protein sequence ID" value="GBN51597.1"/>
    <property type="molecule type" value="Genomic_DNA"/>
</dbReference>
<keyword evidence="2" id="KW-0812">Transmembrane</keyword>
<evidence type="ECO:0000313" key="4">
    <source>
        <dbReference type="Proteomes" id="UP000499080"/>
    </source>
</evidence>
<feature type="transmembrane region" description="Helical" evidence="2">
    <location>
        <begin position="114"/>
        <end position="134"/>
    </location>
</feature>
<evidence type="ECO:0000256" key="2">
    <source>
        <dbReference type="SAM" id="Phobius"/>
    </source>
</evidence>
<feature type="region of interest" description="Disordered" evidence="1">
    <location>
        <begin position="1"/>
        <end position="67"/>
    </location>
</feature>